<dbReference type="EMBL" id="CP034752">
    <property type="protein sequence ID" value="QBH94967.1"/>
    <property type="molecule type" value="Genomic_DNA"/>
</dbReference>
<name>A0A411WG36_9GAMM</name>
<accession>A0A411WG36</accession>
<dbReference type="PANTHER" id="PTHR43800:SF1">
    <property type="entry name" value="PEPTIDYL-LYSINE N-ACETYLTRANSFERASE YJAB"/>
    <property type="match status" value="1"/>
</dbReference>
<proteinExistence type="predicted"/>
<reference evidence="4 5" key="1">
    <citation type="submission" date="2019-03" db="EMBL/GenBank/DDBJ databases">
        <title>Pragia sp. nov. isolated from the gut tract of Carduelis flavirostris.</title>
        <authorList>
            <person name="Ge Y."/>
        </authorList>
    </citation>
    <scope>NUCLEOTIDE SEQUENCE [LARGE SCALE GENOMIC DNA]</scope>
    <source>
        <strain evidence="4 5">CF-458</strain>
    </source>
</reference>
<dbReference type="PROSITE" id="PS51186">
    <property type="entry name" value="GNAT"/>
    <property type="match status" value="1"/>
</dbReference>
<dbReference type="PANTHER" id="PTHR43800">
    <property type="entry name" value="PEPTIDYL-LYSINE N-ACETYLTRANSFERASE YJAB"/>
    <property type="match status" value="1"/>
</dbReference>
<organism evidence="4 5">
    <name type="scientific">Limnobaculum zhutongyuii</name>
    <dbReference type="NCBI Taxonomy" id="2498113"/>
    <lineage>
        <taxon>Bacteria</taxon>
        <taxon>Pseudomonadati</taxon>
        <taxon>Pseudomonadota</taxon>
        <taxon>Gammaproteobacteria</taxon>
        <taxon>Enterobacterales</taxon>
        <taxon>Budviciaceae</taxon>
        <taxon>Limnobaculum</taxon>
    </lineage>
</organism>
<dbReference type="AlphaFoldDB" id="A0A411WG36"/>
<dbReference type="InterPro" id="IPR000182">
    <property type="entry name" value="GNAT_dom"/>
</dbReference>
<dbReference type="OrthoDB" id="572496at2"/>
<dbReference type="Proteomes" id="UP000293154">
    <property type="component" value="Chromosome"/>
</dbReference>
<evidence type="ECO:0000313" key="5">
    <source>
        <dbReference type="Proteomes" id="UP000293154"/>
    </source>
</evidence>
<sequence>MYFVERIYMTGEITNYSIGLAVAADIPFIAPIEAAAASIFPESVLPIPQRQETIPADLLQQARVENRLWVAQQDGQPVGFILADRVGEWGWIQEVCVHPDVGRRGIGKQLIRQVIEWSRQQQCQYVGLTTFRDVAWNGPFYQRIGFTAFDSLPIPEFLQQALAGEREWSRFYRMAMHYPLNPL</sequence>
<keyword evidence="2" id="KW-0012">Acyltransferase</keyword>
<keyword evidence="5" id="KW-1185">Reference proteome</keyword>
<protein>
    <submittedName>
        <fullName evidence="4">GNAT family N-acetyltransferase</fullName>
    </submittedName>
</protein>
<dbReference type="GO" id="GO:0016747">
    <property type="term" value="F:acyltransferase activity, transferring groups other than amino-acyl groups"/>
    <property type="evidence" value="ECO:0007669"/>
    <property type="project" value="InterPro"/>
</dbReference>
<evidence type="ECO:0000259" key="3">
    <source>
        <dbReference type="PROSITE" id="PS51186"/>
    </source>
</evidence>
<evidence type="ECO:0000256" key="1">
    <source>
        <dbReference type="ARBA" id="ARBA00022679"/>
    </source>
</evidence>
<keyword evidence="1 4" id="KW-0808">Transferase</keyword>
<evidence type="ECO:0000313" key="4">
    <source>
        <dbReference type="EMBL" id="QBH94967.1"/>
    </source>
</evidence>
<dbReference type="Pfam" id="PF00583">
    <property type="entry name" value="Acetyltransf_1"/>
    <property type="match status" value="1"/>
</dbReference>
<dbReference type="Gene3D" id="3.40.630.30">
    <property type="match status" value="1"/>
</dbReference>
<dbReference type="SUPFAM" id="SSF55729">
    <property type="entry name" value="Acyl-CoA N-acyltransferases (Nat)"/>
    <property type="match status" value="1"/>
</dbReference>
<dbReference type="InterPro" id="IPR016181">
    <property type="entry name" value="Acyl_CoA_acyltransferase"/>
</dbReference>
<dbReference type="CDD" id="cd04301">
    <property type="entry name" value="NAT_SF"/>
    <property type="match status" value="1"/>
</dbReference>
<evidence type="ECO:0000256" key="2">
    <source>
        <dbReference type="ARBA" id="ARBA00023315"/>
    </source>
</evidence>
<gene>
    <name evidence="4" type="ORF">EKN56_00180</name>
</gene>
<feature type="domain" description="N-acetyltransferase" evidence="3">
    <location>
        <begin position="16"/>
        <end position="179"/>
    </location>
</feature>
<dbReference type="KEGG" id="prag:EKN56_00180"/>